<dbReference type="Pfam" id="PF20415">
    <property type="entry name" value="DUF6699"/>
    <property type="match status" value="1"/>
</dbReference>
<dbReference type="AlphaFoldDB" id="A0A165EAU0"/>
<feature type="compositionally biased region" description="Low complexity" evidence="1">
    <location>
        <begin position="116"/>
        <end position="131"/>
    </location>
</feature>
<evidence type="ECO:0000313" key="3">
    <source>
        <dbReference type="EMBL" id="KZV86480.1"/>
    </source>
</evidence>
<feature type="region of interest" description="Disordered" evidence="1">
    <location>
        <begin position="1"/>
        <end position="44"/>
    </location>
</feature>
<dbReference type="InParanoid" id="A0A165EAU0"/>
<feature type="compositionally biased region" description="Basic and acidic residues" evidence="1">
    <location>
        <begin position="1"/>
        <end position="13"/>
    </location>
</feature>
<reference evidence="3 4" key="1">
    <citation type="journal article" date="2016" name="Mol. Biol. Evol.">
        <title>Comparative Genomics of Early-Diverging Mushroom-Forming Fungi Provides Insights into the Origins of Lignocellulose Decay Capabilities.</title>
        <authorList>
            <person name="Nagy L.G."/>
            <person name="Riley R."/>
            <person name="Tritt A."/>
            <person name="Adam C."/>
            <person name="Daum C."/>
            <person name="Floudas D."/>
            <person name="Sun H."/>
            <person name="Yadav J.S."/>
            <person name="Pangilinan J."/>
            <person name="Larsson K.H."/>
            <person name="Matsuura K."/>
            <person name="Barry K."/>
            <person name="Labutti K."/>
            <person name="Kuo R."/>
            <person name="Ohm R.A."/>
            <person name="Bhattacharya S.S."/>
            <person name="Shirouzu T."/>
            <person name="Yoshinaga Y."/>
            <person name="Martin F.M."/>
            <person name="Grigoriev I.V."/>
            <person name="Hibbett D.S."/>
        </authorList>
    </citation>
    <scope>NUCLEOTIDE SEQUENCE [LARGE SCALE GENOMIC DNA]</scope>
    <source>
        <strain evidence="3 4">HHB12029</strain>
    </source>
</reference>
<evidence type="ECO:0000256" key="1">
    <source>
        <dbReference type="SAM" id="MobiDB-lite"/>
    </source>
</evidence>
<dbReference type="EMBL" id="KV426154">
    <property type="protein sequence ID" value="KZV86480.1"/>
    <property type="molecule type" value="Genomic_DNA"/>
</dbReference>
<feature type="compositionally biased region" description="Pro residues" evidence="1">
    <location>
        <begin position="175"/>
        <end position="184"/>
    </location>
</feature>
<evidence type="ECO:0000313" key="4">
    <source>
        <dbReference type="Proteomes" id="UP000077266"/>
    </source>
</evidence>
<accession>A0A165EAU0</accession>
<protein>
    <recommendedName>
        <fullName evidence="2">DUF6699 domain-containing protein</fullName>
    </recommendedName>
</protein>
<feature type="region of interest" description="Disordered" evidence="1">
    <location>
        <begin position="116"/>
        <end position="244"/>
    </location>
</feature>
<sequence length="464" mass="50951">MAAPFRDRKEPYARPRFQFYTDRDKRDSPPPPYSSDAQQAYVPHRYPDYAYPPRLIRSPPPAHNLPAQDALQPLDPARLAAAAAILSVAAARLAGAHAASPAFEALDAAVVILAGASSASGSRSPSSRETPAPSPTPRPASFIPVPPTPFATRRRPSPIHVDSPQLSGPVVAPRSSPPPPPVTSSPPIQHHEVPSSPHTSQPQPQPQRRRSRSNANSHVRWADGRTGDTPTPSTMSFPHESDPSNVLYASGYRPSSSPHPAPGPRVAPYGPEAGPGYVGGVCWLLNAGEIVFDVTRDHVYWRRHLSSHARQAVPISQLESLPALSEPAREVEVVMVLPWHSSAHTYGRIRVAASDRVNVSVTDVFRALHDELMTPLSTQELVEMDPGLQRRLERNRDERQGPSAPLRRVHYLDGAHWLGRTILNVDGAGRWRMRARVEVVPVLVVELYTWEIAERLARDVYAKR</sequence>
<name>A0A165EAU0_EXIGL</name>
<feature type="compositionally biased region" description="Pro residues" evidence="1">
    <location>
        <begin position="132"/>
        <end position="149"/>
    </location>
</feature>
<keyword evidence="4" id="KW-1185">Reference proteome</keyword>
<proteinExistence type="predicted"/>
<gene>
    <name evidence="3" type="ORF">EXIGLDRAFT_840729</name>
</gene>
<evidence type="ECO:0000259" key="2">
    <source>
        <dbReference type="Pfam" id="PF20415"/>
    </source>
</evidence>
<dbReference type="Proteomes" id="UP000077266">
    <property type="component" value="Unassembled WGS sequence"/>
</dbReference>
<feature type="domain" description="DUF6699" evidence="2">
    <location>
        <begin position="292"/>
        <end position="417"/>
    </location>
</feature>
<dbReference type="InterPro" id="IPR046522">
    <property type="entry name" value="DUF6699"/>
</dbReference>
<organism evidence="3 4">
    <name type="scientific">Exidia glandulosa HHB12029</name>
    <dbReference type="NCBI Taxonomy" id="1314781"/>
    <lineage>
        <taxon>Eukaryota</taxon>
        <taxon>Fungi</taxon>
        <taxon>Dikarya</taxon>
        <taxon>Basidiomycota</taxon>
        <taxon>Agaricomycotina</taxon>
        <taxon>Agaricomycetes</taxon>
        <taxon>Auriculariales</taxon>
        <taxon>Exidiaceae</taxon>
        <taxon>Exidia</taxon>
    </lineage>
</organism>